<accession>A0A1V4AXT8</accession>
<gene>
    <name evidence="1" type="ORF">AYP45_00510</name>
</gene>
<reference evidence="1 2" key="1">
    <citation type="journal article" date="2017" name="Water Res.">
        <title>Discovery and metagenomic analysis of an anammox bacterial enrichment related to Candidatus "Brocadia caroliniensis" in a full-scale glycerol-fed nitritation-denitritation separate centrate treatment process.</title>
        <authorList>
            <person name="Park H."/>
            <person name="Brotto A.C."/>
            <person name="van Loosdrecht M.C."/>
            <person name="Chandran K."/>
        </authorList>
    </citation>
    <scope>NUCLEOTIDE SEQUENCE [LARGE SCALE GENOMIC DNA]</scope>
    <source>
        <strain evidence="1">26THWARD</strain>
    </source>
</reference>
<dbReference type="Proteomes" id="UP000189681">
    <property type="component" value="Unassembled WGS sequence"/>
</dbReference>
<dbReference type="AlphaFoldDB" id="A0A1V4AXT8"/>
<dbReference type="EMBL" id="AYTS01000005">
    <property type="protein sequence ID" value="OOP57950.1"/>
    <property type="molecule type" value="Genomic_DNA"/>
</dbReference>
<proteinExistence type="predicted"/>
<evidence type="ECO:0000313" key="2">
    <source>
        <dbReference type="Proteomes" id="UP000189681"/>
    </source>
</evidence>
<comment type="caution">
    <text evidence="1">The sequence shown here is derived from an EMBL/GenBank/DDBJ whole genome shotgun (WGS) entry which is preliminary data.</text>
</comment>
<protein>
    <submittedName>
        <fullName evidence="1">Uncharacterized protein</fullName>
    </submittedName>
</protein>
<evidence type="ECO:0000313" key="1">
    <source>
        <dbReference type="EMBL" id="OOP57950.1"/>
    </source>
</evidence>
<organism evidence="1 2">
    <name type="scientific">Candidatus Brocadia carolinensis</name>
    <dbReference type="NCBI Taxonomy" id="1004156"/>
    <lineage>
        <taxon>Bacteria</taxon>
        <taxon>Pseudomonadati</taxon>
        <taxon>Planctomycetota</taxon>
        <taxon>Candidatus Brocadiia</taxon>
        <taxon>Candidatus Brocadiales</taxon>
        <taxon>Candidatus Brocadiaceae</taxon>
        <taxon>Candidatus Brocadia</taxon>
    </lineage>
</organism>
<name>A0A1V4AXT8_9BACT</name>
<sequence>MLPEPDTSNKLFLNQPFRTFQDTQWRTVACLFVIFTGATRAYNLPVDRQKTILGIIVNVGHGML</sequence>